<accession>A0A8S3WCE6</accession>
<dbReference type="AlphaFoldDB" id="A0A8S3WCE6"/>
<organism evidence="1 2">
    <name type="scientific">Parnassius apollo</name>
    <name type="common">Apollo butterfly</name>
    <name type="synonym">Papilio apollo</name>
    <dbReference type="NCBI Taxonomy" id="110799"/>
    <lineage>
        <taxon>Eukaryota</taxon>
        <taxon>Metazoa</taxon>
        <taxon>Ecdysozoa</taxon>
        <taxon>Arthropoda</taxon>
        <taxon>Hexapoda</taxon>
        <taxon>Insecta</taxon>
        <taxon>Pterygota</taxon>
        <taxon>Neoptera</taxon>
        <taxon>Endopterygota</taxon>
        <taxon>Lepidoptera</taxon>
        <taxon>Glossata</taxon>
        <taxon>Ditrysia</taxon>
        <taxon>Papilionoidea</taxon>
        <taxon>Papilionidae</taxon>
        <taxon>Parnassiinae</taxon>
        <taxon>Parnassini</taxon>
        <taxon>Parnassius</taxon>
        <taxon>Parnassius</taxon>
    </lineage>
</organism>
<name>A0A8S3WCE6_PARAO</name>
<evidence type="ECO:0000313" key="1">
    <source>
        <dbReference type="EMBL" id="CAG4953928.1"/>
    </source>
</evidence>
<proteinExistence type="predicted"/>
<keyword evidence="2" id="KW-1185">Reference proteome</keyword>
<dbReference type="EMBL" id="CAJQZP010000288">
    <property type="protein sequence ID" value="CAG4953928.1"/>
    <property type="molecule type" value="Genomic_DNA"/>
</dbReference>
<reference evidence="1" key="1">
    <citation type="submission" date="2021-04" db="EMBL/GenBank/DDBJ databases">
        <authorList>
            <person name="Tunstrom K."/>
        </authorList>
    </citation>
    <scope>NUCLEOTIDE SEQUENCE</scope>
</reference>
<protein>
    <submittedName>
        <fullName evidence="1">(apollo) hypothetical protein</fullName>
    </submittedName>
</protein>
<sequence>MDDLRAEQEGTKKEGEVLTLIQSVSTRWNSCLDMLERFNTLSAIVAKILATRRNVPDMITSSKLSVIRDLIMLLTPFK</sequence>
<dbReference type="Proteomes" id="UP000691718">
    <property type="component" value="Unassembled WGS sequence"/>
</dbReference>
<evidence type="ECO:0000313" key="2">
    <source>
        <dbReference type="Proteomes" id="UP000691718"/>
    </source>
</evidence>
<gene>
    <name evidence="1" type="ORF">PAPOLLO_LOCUS4987</name>
</gene>
<dbReference type="OrthoDB" id="2438421at2759"/>
<comment type="caution">
    <text evidence="1">The sequence shown here is derived from an EMBL/GenBank/DDBJ whole genome shotgun (WGS) entry which is preliminary data.</text>
</comment>